<dbReference type="Proteomes" id="UP001590950">
    <property type="component" value="Unassembled WGS sequence"/>
</dbReference>
<evidence type="ECO:0008006" key="4">
    <source>
        <dbReference type="Google" id="ProtNLM"/>
    </source>
</evidence>
<dbReference type="InterPro" id="IPR029058">
    <property type="entry name" value="AB_hydrolase_fold"/>
</dbReference>
<organism evidence="2 3">
    <name type="scientific">Stereocaulon virgatum</name>
    <dbReference type="NCBI Taxonomy" id="373712"/>
    <lineage>
        <taxon>Eukaryota</taxon>
        <taxon>Fungi</taxon>
        <taxon>Dikarya</taxon>
        <taxon>Ascomycota</taxon>
        <taxon>Pezizomycotina</taxon>
        <taxon>Lecanoromycetes</taxon>
        <taxon>OSLEUM clade</taxon>
        <taxon>Lecanoromycetidae</taxon>
        <taxon>Lecanorales</taxon>
        <taxon>Lecanorineae</taxon>
        <taxon>Stereocaulaceae</taxon>
        <taxon>Stereocaulon</taxon>
    </lineage>
</organism>
<evidence type="ECO:0000256" key="1">
    <source>
        <dbReference type="ARBA" id="ARBA00022801"/>
    </source>
</evidence>
<dbReference type="Pfam" id="PF06500">
    <property type="entry name" value="FrsA-like"/>
    <property type="match status" value="1"/>
</dbReference>
<proteinExistence type="predicted"/>
<dbReference type="Gene3D" id="3.40.50.1820">
    <property type="entry name" value="alpha/beta hydrolase"/>
    <property type="match status" value="1"/>
</dbReference>
<name>A0ABR4A9J3_9LECA</name>
<dbReference type="PANTHER" id="PTHR22946:SF12">
    <property type="entry name" value="CONIDIAL PIGMENT BIOSYNTHESIS PROTEIN AYG1 (AFU_ORTHOLOGUE AFUA_2G17550)"/>
    <property type="match status" value="1"/>
</dbReference>
<keyword evidence="3" id="KW-1185">Reference proteome</keyword>
<dbReference type="EMBL" id="JBEFKJ010000014">
    <property type="protein sequence ID" value="KAL2042547.1"/>
    <property type="molecule type" value="Genomic_DNA"/>
</dbReference>
<dbReference type="InterPro" id="IPR010520">
    <property type="entry name" value="FrsA-like"/>
</dbReference>
<reference evidence="2 3" key="1">
    <citation type="submission" date="2024-09" db="EMBL/GenBank/DDBJ databases">
        <title>Rethinking Asexuality: The Enigmatic Case of Functional Sexual Genes in Lepraria (Stereocaulaceae).</title>
        <authorList>
            <person name="Doellman M."/>
            <person name="Sun Y."/>
            <person name="Barcenas-Pena A."/>
            <person name="Lumbsch H.T."/>
            <person name="Grewe F."/>
        </authorList>
    </citation>
    <scope>NUCLEOTIDE SEQUENCE [LARGE SCALE GENOMIC DNA]</scope>
    <source>
        <strain evidence="2 3">Mercado 3170</strain>
    </source>
</reference>
<accession>A0ABR4A9J3</accession>
<evidence type="ECO:0000313" key="3">
    <source>
        <dbReference type="Proteomes" id="UP001590950"/>
    </source>
</evidence>
<comment type="caution">
    <text evidence="2">The sequence shown here is derived from an EMBL/GenBank/DDBJ whole genome shotgun (WGS) entry which is preliminary data.</text>
</comment>
<sequence>MGIANSSMVKEMLASLITESTKNKGNGDDGKRQQQWMMGEDAFNAKAVHHQGIKELWEAKWKFPCMKGVYPFHDGCYEDFAKVFDYLIKNDINDGYSDDYTKAFFPVCDDLKSQAASHEASSQRHLLSPLYLRIACLYRIARFPYISSPLKRKAWELQKEVYMKAGSSWIEPMQEVNVPHTHVSSPVMLDIPIYLRAPVGATKEKAVPTILLIMGLDGHRPDNTQRTDEILKRGWACVIVEIPGTADCPADLSDPNSPDRLWDSIFEWMNEQGIFDMKRVVAWGLSCGGYYAVRIAHTHREKLRGAVAHGTGVHHCFDEEWLEKANMHEYPFALLPALSKKFGYDNPEEFKREAQKTFSLVETGIIEQESARLLLINGVNDGLMPIEDSMLLFNYGSPKEARFIPNSLHMGYPTANSYVYPWLESVMASQ</sequence>
<dbReference type="PANTHER" id="PTHR22946">
    <property type="entry name" value="DIENELACTONE HYDROLASE DOMAIN-CONTAINING PROTEIN-RELATED"/>
    <property type="match status" value="1"/>
</dbReference>
<dbReference type="SUPFAM" id="SSF53474">
    <property type="entry name" value="alpha/beta-Hydrolases"/>
    <property type="match status" value="1"/>
</dbReference>
<gene>
    <name evidence="2" type="ORF">N7G274_005041</name>
</gene>
<keyword evidence="1" id="KW-0378">Hydrolase</keyword>
<evidence type="ECO:0000313" key="2">
    <source>
        <dbReference type="EMBL" id="KAL2042547.1"/>
    </source>
</evidence>
<protein>
    <recommendedName>
        <fullName evidence="4">Alpha/beta-hydrolase</fullName>
    </recommendedName>
</protein>
<dbReference type="InterPro" id="IPR050261">
    <property type="entry name" value="FrsA_esterase"/>
</dbReference>